<sequence>MRTFSIRLEDEDFQVLEINRGDVSRSDYVREVLIARLHDSQANRQKPPKTETVTNLEYEIQYLQEKVDTLLQLLNQEQILHLQTQRKLPTVIEMTKKKWWQFWKG</sequence>
<reference evidence="2" key="1">
    <citation type="submission" date="2020-03" db="EMBL/GenBank/DDBJ databases">
        <title>The deep terrestrial virosphere.</title>
        <authorList>
            <person name="Holmfeldt K."/>
            <person name="Nilsson E."/>
            <person name="Simone D."/>
            <person name="Lopez-Fernandez M."/>
            <person name="Wu X."/>
            <person name="de Brujin I."/>
            <person name="Lundin D."/>
            <person name="Andersson A."/>
            <person name="Bertilsson S."/>
            <person name="Dopson M."/>
        </authorList>
    </citation>
    <scope>NUCLEOTIDE SEQUENCE</scope>
    <source>
        <strain evidence="1">MM171A00913</strain>
        <strain evidence="2">MM171B01748</strain>
    </source>
</reference>
<evidence type="ECO:0000313" key="2">
    <source>
        <dbReference type="EMBL" id="QJB01917.1"/>
    </source>
</evidence>
<gene>
    <name evidence="1" type="ORF">MM171A00913_0011</name>
    <name evidence="2" type="ORF">MM171B01748_0010</name>
</gene>
<dbReference type="AlphaFoldDB" id="A0A6M3M2Q7"/>
<accession>A0A6M3M2Q7</accession>
<protein>
    <submittedName>
        <fullName evidence="2">Uncharacterized protein</fullName>
    </submittedName>
</protein>
<name>A0A6M3M2Q7_9ZZZZ</name>
<dbReference type="EMBL" id="MT143744">
    <property type="protein sequence ID" value="QJB01917.1"/>
    <property type="molecule type" value="Genomic_DNA"/>
</dbReference>
<evidence type="ECO:0000313" key="1">
    <source>
        <dbReference type="EMBL" id="QJA99744.1"/>
    </source>
</evidence>
<organism evidence="2">
    <name type="scientific">viral metagenome</name>
    <dbReference type="NCBI Taxonomy" id="1070528"/>
    <lineage>
        <taxon>unclassified sequences</taxon>
        <taxon>metagenomes</taxon>
        <taxon>organismal metagenomes</taxon>
    </lineage>
</organism>
<dbReference type="EMBL" id="MT143665">
    <property type="protein sequence ID" value="QJA99744.1"/>
    <property type="molecule type" value="Genomic_DNA"/>
</dbReference>
<proteinExistence type="predicted"/>